<dbReference type="Proteomes" id="UP000887565">
    <property type="component" value="Unplaced"/>
</dbReference>
<keyword evidence="2" id="KW-1185">Reference proteome</keyword>
<dbReference type="AlphaFoldDB" id="A0A915HWU0"/>
<feature type="region of interest" description="Disordered" evidence="1">
    <location>
        <begin position="28"/>
        <end position="158"/>
    </location>
</feature>
<dbReference type="WBParaSite" id="nRc.2.0.1.t06275-RA">
    <property type="protein sequence ID" value="nRc.2.0.1.t06275-RA"/>
    <property type="gene ID" value="nRc.2.0.1.g06275"/>
</dbReference>
<protein>
    <submittedName>
        <fullName evidence="3">Uncharacterized protein</fullName>
    </submittedName>
</protein>
<proteinExistence type="predicted"/>
<feature type="compositionally biased region" description="Basic residues" evidence="1">
    <location>
        <begin position="77"/>
        <end position="91"/>
    </location>
</feature>
<accession>A0A915HWU0</accession>
<evidence type="ECO:0000313" key="3">
    <source>
        <dbReference type="WBParaSite" id="nRc.2.0.1.t06275-RA"/>
    </source>
</evidence>
<organism evidence="2 3">
    <name type="scientific">Romanomermis culicivorax</name>
    <name type="common">Nematode worm</name>
    <dbReference type="NCBI Taxonomy" id="13658"/>
    <lineage>
        <taxon>Eukaryota</taxon>
        <taxon>Metazoa</taxon>
        <taxon>Ecdysozoa</taxon>
        <taxon>Nematoda</taxon>
        <taxon>Enoplea</taxon>
        <taxon>Dorylaimia</taxon>
        <taxon>Mermithida</taxon>
        <taxon>Mermithoidea</taxon>
        <taxon>Mermithidae</taxon>
        <taxon>Romanomermis</taxon>
    </lineage>
</organism>
<name>A0A915HWU0_ROMCU</name>
<feature type="compositionally biased region" description="Polar residues" evidence="1">
    <location>
        <begin position="122"/>
        <end position="139"/>
    </location>
</feature>
<reference evidence="3" key="1">
    <citation type="submission" date="2022-11" db="UniProtKB">
        <authorList>
            <consortium name="WormBaseParasite"/>
        </authorList>
    </citation>
    <scope>IDENTIFICATION</scope>
</reference>
<evidence type="ECO:0000256" key="1">
    <source>
        <dbReference type="SAM" id="MobiDB-lite"/>
    </source>
</evidence>
<sequence>MGSLWVNINNFWSKAPQPLSDLKLCTATSKNKKQRRREEQEGFVNDDSDLGDWRREEVSGNESGAGPANVEASLDKIRRKRKEKERRRKREKTRESRLRSGSESGGDESVPKAKRTKKWRSPSPNLSSKQKMKASSSLRKAQYEGTIPYSKVNNRSCL</sequence>
<evidence type="ECO:0000313" key="2">
    <source>
        <dbReference type="Proteomes" id="UP000887565"/>
    </source>
</evidence>